<feature type="compositionally biased region" description="Polar residues" evidence="1">
    <location>
        <begin position="31"/>
        <end position="46"/>
    </location>
</feature>
<evidence type="ECO:0000313" key="3">
    <source>
        <dbReference type="Proteomes" id="UP001064489"/>
    </source>
</evidence>
<evidence type="ECO:0000256" key="1">
    <source>
        <dbReference type="SAM" id="MobiDB-lite"/>
    </source>
</evidence>
<sequence length="78" mass="9146">MRLYDATAMEHMALEYMEGWDRKKTKKKGQFNPTSPGDGNLNPETGSDSDEEEEEESDEEDEIPQRRRRVPEADDNRR</sequence>
<keyword evidence="3" id="KW-1185">Reference proteome</keyword>
<reference evidence="2" key="2">
    <citation type="submission" date="2023-02" db="EMBL/GenBank/DDBJ databases">
        <authorList>
            <person name="Swenson N.G."/>
            <person name="Wegrzyn J.L."/>
            <person name="Mcevoy S.L."/>
        </authorList>
    </citation>
    <scope>NUCLEOTIDE SEQUENCE</scope>
    <source>
        <strain evidence="2">91603</strain>
        <tissue evidence="2">Leaf</tissue>
    </source>
</reference>
<dbReference type="AlphaFoldDB" id="A0AAD5IUE7"/>
<proteinExistence type="predicted"/>
<feature type="compositionally biased region" description="Acidic residues" evidence="1">
    <location>
        <begin position="47"/>
        <end position="62"/>
    </location>
</feature>
<reference evidence="2" key="1">
    <citation type="journal article" date="2022" name="Plant J.">
        <title>Strategies of tolerance reflected in two North American maple genomes.</title>
        <authorList>
            <person name="McEvoy S.L."/>
            <person name="Sezen U.U."/>
            <person name="Trouern-Trend A."/>
            <person name="McMahon S.M."/>
            <person name="Schaberg P.G."/>
            <person name="Yang J."/>
            <person name="Wegrzyn J.L."/>
            <person name="Swenson N.G."/>
        </authorList>
    </citation>
    <scope>NUCLEOTIDE SEQUENCE</scope>
    <source>
        <strain evidence="2">91603</strain>
    </source>
</reference>
<protein>
    <submittedName>
        <fullName evidence="2">Uncharacterized protein</fullName>
    </submittedName>
</protein>
<dbReference type="EMBL" id="JAJSOW010000102">
    <property type="protein sequence ID" value="KAI9177197.1"/>
    <property type="molecule type" value="Genomic_DNA"/>
</dbReference>
<comment type="caution">
    <text evidence="2">The sequence shown here is derived from an EMBL/GenBank/DDBJ whole genome shotgun (WGS) entry which is preliminary data.</text>
</comment>
<dbReference type="Proteomes" id="UP001064489">
    <property type="component" value="Chromosome 5"/>
</dbReference>
<evidence type="ECO:0000313" key="2">
    <source>
        <dbReference type="EMBL" id="KAI9177197.1"/>
    </source>
</evidence>
<name>A0AAD5IUE7_ACENE</name>
<organism evidence="2 3">
    <name type="scientific">Acer negundo</name>
    <name type="common">Box elder</name>
    <dbReference type="NCBI Taxonomy" id="4023"/>
    <lineage>
        <taxon>Eukaryota</taxon>
        <taxon>Viridiplantae</taxon>
        <taxon>Streptophyta</taxon>
        <taxon>Embryophyta</taxon>
        <taxon>Tracheophyta</taxon>
        <taxon>Spermatophyta</taxon>
        <taxon>Magnoliopsida</taxon>
        <taxon>eudicotyledons</taxon>
        <taxon>Gunneridae</taxon>
        <taxon>Pentapetalae</taxon>
        <taxon>rosids</taxon>
        <taxon>malvids</taxon>
        <taxon>Sapindales</taxon>
        <taxon>Sapindaceae</taxon>
        <taxon>Hippocastanoideae</taxon>
        <taxon>Acereae</taxon>
        <taxon>Acer</taxon>
    </lineage>
</organism>
<gene>
    <name evidence="2" type="ORF">LWI28_012206</name>
</gene>
<accession>A0AAD5IUE7</accession>
<feature type="region of interest" description="Disordered" evidence="1">
    <location>
        <begin position="16"/>
        <end position="78"/>
    </location>
</feature>